<name>A0A1H3JEC5_9PSEU</name>
<dbReference type="InterPro" id="IPR012347">
    <property type="entry name" value="Ferritin-like"/>
</dbReference>
<evidence type="ECO:0000313" key="1">
    <source>
        <dbReference type="EMBL" id="SDY38207.1"/>
    </source>
</evidence>
<dbReference type="OrthoDB" id="3697646at2"/>
<dbReference type="NCBIfam" id="TIGR02158">
    <property type="entry name" value="PA_CoA_Oxy3"/>
    <property type="match status" value="1"/>
</dbReference>
<dbReference type="GO" id="GO:0010124">
    <property type="term" value="P:phenylacetate catabolic process"/>
    <property type="evidence" value="ECO:0007669"/>
    <property type="project" value="InterPro"/>
</dbReference>
<dbReference type="RefSeq" id="WP_093269599.1">
    <property type="nucleotide sequence ID" value="NZ_FNOK01000025.1"/>
</dbReference>
<dbReference type="InterPro" id="IPR052703">
    <property type="entry name" value="Aromatic_CoA_ox/epox"/>
</dbReference>
<dbReference type="InterPro" id="IPR007814">
    <property type="entry name" value="PaaA_PaaC"/>
</dbReference>
<dbReference type="PANTHER" id="PTHR30458">
    <property type="entry name" value="PHENYLACETIC ACID DEGRADATION PROTEIN PAA"/>
    <property type="match status" value="1"/>
</dbReference>
<dbReference type="AlphaFoldDB" id="A0A1H3JEC5"/>
<dbReference type="GO" id="GO:0005829">
    <property type="term" value="C:cytosol"/>
    <property type="evidence" value="ECO:0007669"/>
    <property type="project" value="TreeGrafter"/>
</dbReference>
<accession>A0A1H3JEC5</accession>
<sequence length="291" mass="31084">MNTSEVQSSASDVQQWVLGAPSMSTVDRSVPAGVPAPDLAQYCLMLGDDALVLAHRLSEWGIRAPELEEAAALGAIALDLLGEARILLHRAGEVEGAGRGEDSLAYFRTAAEFRNVRLVEIDCGPGQGGGFSATVARLLLYTAWRAAVFERLTRSRDAVLATLAARSLAGLTRHRDHAAQWVIHLGDANAASARRVAGGFQRVWPMTGELFTPHPVEARLADAGCGVDPAVVRGEVSEVLDEVFSVARLERPDPTEFGEFVRPGGRDGVHTGGMEFLLADMQYLARSAAQS</sequence>
<dbReference type="EMBL" id="FNOK01000025">
    <property type="protein sequence ID" value="SDY38207.1"/>
    <property type="molecule type" value="Genomic_DNA"/>
</dbReference>
<dbReference type="Proteomes" id="UP000199529">
    <property type="component" value="Unassembled WGS sequence"/>
</dbReference>
<dbReference type="PANTHER" id="PTHR30458:SF0">
    <property type="entry name" value="1,2-PHENYLACETYL-COA EPOXIDASE, SUBUNIT C"/>
    <property type="match status" value="1"/>
</dbReference>
<dbReference type="InterPro" id="IPR009078">
    <property type="entry name" value="Ferritin-like_SF"/>
</dbReference>
<proteinExistence type="predicted"/>
<dbReference type="STRING" id="418495.SAMN05216215_1025128"/>
<evidence type="ECO:0000313" key="2">
    <source>
        <dbReference type="Proteomes" id="UP000199529"/>
    </source>
</evidence>
<gene>
    <name evidence="1" type="ORF">SAMN05216215_1025128</name>
</gene>
<protein>
    <submittedName>
        <fullName evidence="1">Ring-1,2-phenylacetyl-CoA epoxidase subunit PaaC</fullName>
    </submittedName>
</protein>
<dbReference type="SUPFAM" id="SSF47240">
    <property type="entry name" value="Ferritin-like"/>
    <property type="match status" value="1"/>
</dbReference>
<reference evidence="2" key="1">
    <citation type="submission" date="2016-10" db="EMBL/GenBank/DDBJ databases">
        <authorList>
            <person name="Varghese N."/>
            <person name="Submissions S."/>
        </authorList>
    </citation>
    <scope>NUCLEOTIDE SEQUENCE [LARGE SCALE GENOMIC DNA]</scope>
    <source>
        <strain evidence="2">CGMCC 4.3530</strain>
    </source>
</reference>
<dbReference type="Pfam" id="PF05138">
    <property type="entry name" value="PaaA_PaaC"/>
    <property type="match status" value="1"/>
</dbReference>
<organism evidence="1 2">
    <name type="scientific">Saccharopolyspora shandongensis</name>
    <dbReference type="NCBI Taxonomy" id="418495"/>
    <lineage>
        <taxon>Bacteria</taxon>
        <taxon>Bacillati</taxon>
        <taxon>Actinomycetota</taxon>
        <taxon>Actinomycetes</taxon>
        <taxon>Pseudonocardiales</taxon>
        <taxon>Pseudonocardiaceae</taxon>
        <taxon>Saccharopolyspora</taxon>
    </lineage>
</organism>
<keyword evidence="2" id="KW-1185">Reference proteome</keyword>
<dbReference type="InterPro" id="IPR011882">
    <property type="entry name" value="PaaC"/>
</dbReference>
<dbReference type="Gene3D" id="1.20.1260.10">
    <property type="match status" value="1"/>
</dbReference>